<organism evidence="2 3">
    <name type="scientific">Rotaria magnacalcarata</name>
    <dbReference type="NCBI Taxonomy" id="392030"/>
    <lineage>
        <taxon>Eukaryota</taxon>
        <taxon>Metazoa</taxon>
        <taxon>Spiralia</taxon>
        <taxon>Gnathifera</taxon>
        <taxon>Rotifera</taxon>
        <taxon>Eurotatoria</taxon>
        <taxon>Bdelloidea</taxon>
        <taxon>Philodinida</taxon>
        <taxon>Philodinidae</taxon>
        <taxon>Rotaria</taxon>
    </lineage>
</organism>
<keyword evidence="1" id="KW-1133">Transmembrane helix</keyword>
<accession>A0A820MKG3</accession>
<protein>
    <submittedName>
        <fullName evidence="2">Uncharacterized protein</fullName>
    </submittedName>
</protein>
<keyword evidence="1" id="KW-0812">Transmembrane</keyword>
<feature type="non-terminal residue" evidence="2">
    <location>
        <position position="1"/>
    </location>
</feature>
<evidence type="ECO:0000313" key="2">
    <source>
        <dbReference type="EMBL" id="CAF4373329.1"/>
    </source>
</evidence>
<reference evidence="2" key="1">
    <citation type="submission" date="2021-02" db="EMBL/GenBank/DDBJ databases">
        <authorList>
            <person name="Nowell W R."/>
        </authorList>
    </citation>
    <scope>NUCLEOTIDE SEQUENCE</scope>
</reference>
<keyword evidence="1" id="KW-0472">Membrane</keyword>
<name>A0A820MKG3_9BILA</name>
<dbReference type="Proteomes" id="UP000663842">
    <property type="component" value="Unassembled WGS sequence"/>
</dbReference>
<dbReference type="EMBL" id="CAJOBF010019031">
    <property type="protein sequence ID" value="CAF4373329.1"/>
    <property type="molecule type" value="Genomic_DNA"/>
</dbReference>
<dbReference type="AlphaFoldDB" id="A0A820MKG3"/>
<evidence type="ECO:0000313" key="3">
    <source>
        <dbReference type="Proteomes" id="UP000663842"/>
    </source>
</evidence>
<evidence type="ECO:0000256" key="1">
    <source>
        <dbReference type="SAM" id="Phobius"/>
    </source>
</evidence>
<proteinExistence type="predicted"/>
<feature type="transmembrane region" description="Helical" evidence="1">
    <location>
        <begin position="6"/>
        <end position="23"/>
    </location>
</feature>
<comment type="caution">
    <text evidence="2">The sequence shown here is derived from an EMBL/GenBank/DDBJ whole genome shotgun (WGS) entry which is preliminary data.</text>
</comment>
<gene>
    <name evidence="2" type="ORF">UXM345_LOCUS37075</name>
</gene>
<sequence>ITHLLWNIILLFYTACLSLKLLYKHINWEMEKAEYERMFQKLSEAVTHLTANTLKQETQINAQNAHIAALKKGKKVPEPEPFNLDGGTTLPEFFIIFEDYCTDLYGNTKKDAWSPVLKKYLEGEVQQAYIGAIRRYSTAYKKF</sequence>